<evidence type="ECO:0000256" key="4">
    <source>
        <dbReference type="ARBA" id="ARBA00022792"/>
    </source>
</evidence>
<keyword evidence="8" id="KW-0175">Coiled coil</keyword>
<evidence type="ECO:0000313" key="10">
    <source>
        <dbReference type="Proteomes" id="UP000694005"/>
    </source>
</evidence>
<evidence type="ECO:0000256" key="6">
    <source>
        <dbReference type="ARBA" id="ARBA00023128"/>
    </source>
</evidence>
<accession>A0A8D9GTH2</accession>
<dbReference type="PANTHER" id="PTHR15415:SF7">
    <property type="entry name" value="MICOS COMPLEX SUBUNIT MIC60"/>
    <property type="match status" value="1"/>
</dbReference>
<evidence type="ECO:0000256" key="3">
    <source>
        <dbReference type="ARBA" id="ARBA00022692"/>
    </source>
</evidence>
<dbReference type="PANTHER" id="PTHR15415">
    <property type="entry name" value="MITOFILIN"/>
    <property type="match status" value="1"/>
</dbReference>
<reference evidence="9 10" key="1">
    <citation type="submission" date="2021-07" db="EMBL/GenBank/DDBJ databases">
        <authorList>
            <consortium name="Genoscope - CEA"/>
            <person name="William W."/>
        </authorList>
    </citation>
    <scope>NUCLEOTIDE SEQUENCE [LARGE SCALE GENOMIC DNA]</scope>
</reference>
<evidence type="ECO:0000256" key="7">
    <source>
        <dbReference type="ARBA" id="ARBA00023136"/>
    </source>
</evidence>
<keyword evidence="4" id="KW-0999">Mitochondrion inner membrane</keyword>
<organism evidence="9 10">
    <name type="scientific">Brassica campestris</name>
    <name type="common">Field mustard</name>
    <dbReference type="NCBI Taxonomy" id="3711"/>
    <lineage>
        <taxon>Eukaryota</taxon>
        <taxon>Viridiplantae</taxon>
        <taxon>Streptophyta</taxon>
        <taxon>Embryophyta</taxon>
        <taxon>Tracheophyta</taxon>
        <taxon>Spermatophyta</taxon>
        <taxon>Magnoliopsida</taxon>
        <taxon>eudicotyledons</taxon>
        <taxon>Gunneridae</taxon>
        <taxon>Pentapetalae</taxon>
        <taxon>rosids</taxon>
        <taxon>malvids</taxon>
        <taxon>Brassicales</taxon>
        <taxon>Brassicaceae</taxon>
        <taxon>Brassiceae</taxon>
        <taxon>Brassica</taxon>
    </lineage>
</organism>
<dbReference type="InterPro" id="IPR019133">
    <property type="entry name" value="MIC60"/>
</dbReference>
<keyword evidence="7" id="KW-0472">Membrane</keyword>
<evidence type="ECO:0000256" key="5">
    <source>
        <dbReference type="ARBA" id="ARBA00022989"/>
    </source>
</evidence>
<proteinExistence type="inferred from homology"/>
<dbReference type="Proteomes" id="UP000694005">
    <property type="component" value="Chromosome A01"/>
</dbReference>
<protein>
    <submittedName>
        <fullName evidence="9">Uncharacterized protein</fullName>
    </submittedName>
</protein>
<evidence type="ECO:0000313" key="9">
    <source>
        <dbReference type="EMBL" id="CAG7885994.1"/>
    </source>
</evidence>
<evidence type="ECO:0000256" key="2">
    <source>
        <dbReference type="ARBA" id="ARBA00010877"/>
    </source>
</evidence>
<keyword evidence="5" id="KW-1133">Transmembrane helix</keyword>
<dbReference type="GO" id="GO:0005743">
    <property type="term" value="C:mitochondrial inner membrane"/>
    <property type="evidence" value="ECO:0007669"/>
    <property type="project" value="UniProtKB-SubCell"/>
</dbReference>
<dbReference type="Gramene" id="A01p00700.2_BraZ1">
    <property type="protein sequence ID" value="A01p00700.2_BraZ1.CDS"/>
    <property type="gene ID" value="A01g00700.2_BraZ1"/>
</dbReference>
<comment type="similarity">
    <text evidence="2">Belongs to the MICOS complex subunit Mic60 family.</text>
</comment>
<dbReference type="EMBL" id="LS974617">
    <property type="protein sequence ID" value="CAG7885994.1"/>
    <property type="molecule type" value="Genomic_DNA"/>
</dbReference>
<gene>
    <name evidence="9" type="ORF">BRAPAZ1V2_A01P00700.2</name>
</gene>
<keyword evidence="6" id="KW-0496">Mitochondrion</keyword>
<name>A0A8D9GTH2_BRACM</name>
<feature type="coiled-coil region" evidence="8">
    <location>
        <begin position="45"/>
        <end position="79"/>
    </location>
</feature>
<sequence length="232" mass="25877">MTKLSLVIKILTYDAVWEKLLLRPSLCHSDFQEKRKKTKAAAAIKAIQERMEDKLKTEIEQKETEAKLALSEAEEMAKAELISAIAKEKIKALCMAFYARSEEARQSHSIHKLALGALALEDTLSKGLPIQNEIDMLQTYLEGIHQDSMLDLVLSSLPEEALSTGTDTVQQLNQKFNTLRGALRHFSLIPPGVKGSKAEEIVNAWVRRARNRAITEQAVTLLQSYATCASLT</sequence>
<comment type="subcellular location">
    <subcellularLocation>
        <location evidence="1">Mitochondrion inner membrane</location>
    </subcellularLocation>
</comment>
<evidence type="ECO:0000256" key="8">
    <source>
        <dbReference type="SAM" id="Coils"/>
    </source>
</evidence>
<evidence type="ECO:0000256" key="1">
    <source>
        <dbReference type="ARBA" id="ARBA00004273"/>
    </source>
</evidence>
<dbReference type="AlphaFoldDB" id="A0A8D9GTH2"/>
<keyword evidence="3" id="KW-0812">Transmembrane</keyword>
<dbReference type="Pfam" id="PF09731">
    <property type="entry name" value="Mitofilin"/>
    <property type="match status" value="1"/>
</dbReference>